<dbReference type="Pfam" id="PF13439">
    <property type="entry name" value="Glyco_transf_4"/>
    <property type="match status" value="1"/>
</dbReference>
<dbReference type="RefSeq" id="WP_135768610.1">
    <property type="nucleotide sequence ID" value="NZ_RQET01000009.1"/>
</dbReference>
<keyword evidence="1 4" id="KW-0808">Transferase</keyword>
<dbReference type="InterPro" id="IPR001296">
    <property type="entry name" value="Glyco_trans_1"/>
</dbReference>
<gene>
    <name evidence="4" type="ORF">EHO60_12875</name>
</gene>
<dbReference type="Gene3D" id="3.40.50.2000">
    <property type="entry name" value="Glycogen Phosphorylase B"/>
    <property type="match status" value="1"/>
</dbReference>
<evidence type="ECO:0000259" key="3">
    <source>
        <dbReference type="Pfam" id="PF13439"/>
    </source>
</evidence>
<comment type="caution">
    <text evidence="4">The sequence shown here is derived from an EMBL/GenBank/DDBJ whole genome shotgun (WGS) entry which is preliminary data.</text>
</comment>
<feature type="domain" description="Glycosyltransferase subfamily 4-like N-terminal" evidence="3">
    <location>
        <begin position="62"/>
        <end position="178"/>
    </location>
</feature>
<accession>A0A4R9GBA5</accession>
<dbReference type="InterPro" id="IPR028098">
    <property type="entry name" value="Glyco_trans_4-like_N"/>
</dbReference>
<keyword evidence="5" id="KW-1185">Reference proteome</keyword>
<dbReference type="PANTHER" id="PTHR46401:SF2">
    <property type="entry name" value="GLYCOSYLTRANSFERASE WBBK-RELATED"/>
    <property type="match status" value="1"/>
</dbReference>
<evidence type="ECO:0000313" key="4">
    <source>
        <dbReference type="EMBL" id="TGK08921.1"/>
    </source>
</evidence>
<evidence type="ECO:0000259" key="2">
    <source>
        <dbReference type="Pfam" id="PF00534"/>
    </source>
</evidence>
<protein>
    <submittedName>
        <fullName evidence="4">Glycosyltransferase family 1 protein</fullName>
    </submittedName>
</protein>
<dbReference type="GO" id="GO:0016757">
    <property type="term" value="F:glycosyltransferase activity"/>
    <property type="evidence" value="ECO:0007669"/>
    <property type="project" value="InterPro"/>
</dbReference>
<sequence length="383" mass="43707">MIAKETLKYKPRIAVDARPLSYGMNGNSRYLAEVLERVLNPNSPLEYYLYSNKPVHPIFRELAKRTPAFLPSKLPGLFWLNFTMPSLYRAHRIDVFWGTLQLLPVLGRSIPMAVNYHDLNFRSAPETMTTANYWQHRIFSPLTLKRAGKIFCLSKNTEREIREFSPNTAEKLEVVYPGAQGFESVTPPAKVLPANFLFSVGTLEPRKNIGTLVEAYRTLKKIDPQYPFALVLAGRLGWKSAGLTEILRDGSTESEGIYFIENPSDGELGWLYRNCSYFLFPSLHEGFGLPLLEAIREGKPCIASDIPVFHEVLDSETDDFVPPKDVSLWVQALRKAGRPGTRPTRKKSQDWSWDSTAKQVEEGLLSLWKNRKRRTGIRVEERV</sequence>
<dbReference type="Proteomes" id="UP000298458">
    <property type="component" value="Unassembled WGS sequence"/>
</dbReference>
<dbReference type="PANTHER" id="PTHR46401">
    <property type="entry name" value="GLYCOSYLTRANSFERASE WBBK-RELATED"/>
    <property type="match status" value="1"/>
</dbReference>
<dbReference type="SUPFAM" id="SSF53756">
    <property type="entry name" value="UDP-Glycosyltransferase/glycogen phosphorylase"/>
    <property type="match status" value="1"/>
</dbReference>
<name>A0A4R9GBA5_9LEPT</name>
<dbReference type="AlphaFoldDB" id="A0A4R9GBA5"/>
<dbReference type="CDD" id="cd03809">
    <property type="entry name" value="GT4_MtfB-like"/>
    <property type="match status" value="1"/>
</dbReference>
<proteinExistence type="predicted"/>
<dbReference type="OrthoDB" id="9797829at2"/>
<organism evidence="4 5">
    <name type="scientific">Leptospira fletcheri</name>
    <dbReference type="NCBI Taxonomy" id="2484981"/>
    <lineage>
        <taxon>Bacteria</taxon>
        <taxon>Pseudomonadati</taxon>
        <taxon>Spirochaetota</taxon>
        <taxon>Spirochaetia</taxon>
        <taxon>Leptospirales</taxon>
        <taxon>Leptospiraceae</taxon>
        <taxon>Leptospira</taxon>
    </lineage>
</organism>
<feature type="domain" description="Glycosyl transferase family 1" evidence="2">
    <location>
        <begin position="194"/>
        <end position="335"/>
    </location>
</feature>
<evidence type="ECO:0000256" key="1">
    <source>
        <dbReference type="ARBA" id="ARBA00022679"/>
    </source>
</evidence>
<dbReference type="EMBL" id="RQET01000009">
    <property type="protein sequence ID" value="TGK08921.1"/>
    <property type="molecule type" value="Genomic_DNA"/>
</dbReference>
<evidence type="ECO:0000313" key="5">
    <source>
        <dbReference type="Proteomes" id="UP000298458"/>
    </source>
</evidence>
<dbReference type="GO" id="GO:0009103">
    <property type="term" value="P:lipopolysaccharide biosynthetic process"/>
    <property type="evidence" value="ECO:0007669"/>
    <property type="project" value="TreeGrafter"/>
</dbReference>
<dbReference type="Pfam" id="PF00534">
    <property type="entry name" value="Glycos_transf_1"/>
    <property type="match status" value="1"/>
</dbReference>
<reference evidence="4" key="1">
    <citation type="journal article" date="2019" name="PLoS Negl. Trop. Dis.">
        <title>Revisiting the worldwide diversity of Leptospira species in the environment.</title>
        <authorList>
            <person name="Vincent A.T."/>
            <person name="Schiettekatte O."/>
            <person name="Bourhy P."/>
            <person name="Veyrier F.J."/>
            <person name="Picardeau M."/>
        </authorList>
    </citation>
    <scope>NUCLEOTIDE SEQUENCE [LARGE SCALE GENOMIC DNA]</scope>
    <source>
        <strain evidence="4">SSW15</strain>
    </source>
</reference>